<dbReference type="PANTHER" id="PTHR43626">
    <property type="entry name" value="ACYL-COA N-ACYLTRANSFERASE"/>
    <property type="match status" value="1"/>
</dbReference>
<keyword evidence="1" id="KW-0808">Transferase</keyword>
<dbReference type="InterPro" id="IPR016181">
    <property type="entry name" value="Acyl_CoA_acyltransferase"/>
</dbReference>
<keyword evidence="5" id="KW-1185">Reference proteome</keyword>
<organism evidence="4 5">
    <name type="scientific">Dictyobacter vulcani</name>
    <dbReference type="NCBI Taxonomy" id="2607529"/>
    <lineage>
        <taxon>Bacteria</taxon>
        <taxon>Bacillati</taxon>
        <taxon>Chloroflexota</taxon>
        <taxon>Ktedonobacteria</taxon>
        <taxon>Ktedonobacterales</taxon>
        <taxon>Dictyobacteraceae</taxon>
        <taxon>Dictyobacter</taxon>
    </lineage>
</organism>
<dbReference type="InterPro" id="IPR045039">
    <property type="entry name" value="NSI-like"/>
</dbReference>
<evidence type="ECO:0000259" key="3">
    <source>
        <dbReference type="PROSITE" id="PS51186"/>
    </source>
</evidence>
<dbReference type="EMBL" id="BKZW01000002">
    <property type="protein sequence ID" value="GER90062.1"/>
    <property type="molecule type" value="Genomic_DNA"/>
</dbReference>
<evidence type="ECO:0000313" key="4">
    <source>
        <dbReference type="EMBL" id="GER90062.1"/>
    </source>
</evidence>
<dbReference type="Gene3D" id="3.40.630.30">
    <property type="match status" value="1"/>
</dbReference>
<dbReference type="PANTHER" id="PTHR43626:SF4">
    <property type="entry name" value="GCN5-RELATED N-ACETYLTRANSFERASE 2, CHLOROPLASTIC"/>
    <property type="match status" value="1"/>
</dbReference>
<gene>
    <name evidence="4" type="ORF">KDW_42240</name>
</gene>
<dbReference type="CDD" id="cd04301">
    <property type="entry name" value="NAT_SF"/>
    <property type="match status" value="1"/>
</dbReference>
<accession>A0A5J4KSG2</accession>
<evidence type="ECO:0000313" key="5">
    <source>
        <dbReference type="Proteomes" id="UP000326912"/>
    </source>
</evidence>
<dbReference type="GO" id="GO:0005737">
    <property type="term" value="C:cytoplasm"/>
    <property type="evidence" value="ECO:0007669"/>
    <property type="project" value="TreeGrafter"/>
</dbReference>
<keyword evidence="2" id="KW-0012">Acyltransferase</keyword>
<dbReference type="PROSITE" id="PS51186">
    <property type="entry name" value="GNAT"/>
    <property type="match status" value="1"/>
</dbReference>
<dbReference type="Proteomes" id="UP000326912">
    <property type="component" value="Unassembled WGS sequence"/>
</dbReference>
<protein>
    <recommendedName>
        <fullName evidence="3">N-acetyltransferase domain-containing protein</fullName>
    </recommendedName>
</protein>
<name>A0A5J4KSG2_9CHLR</name>
<comment type="caution">
    <text evidence="4">The sequence shown here is derived from an EMBL/GenBank/DDBJ whole genome shotgun (WGS) entry which is preliminary data.</text>
</comment>
<dbReference type="InterPro" id="IPR000182">
    <property type="entry name" value="GNAT_dom"/>
</dbReference>
<dbReference type="Pfam" id="PF13508">
    <property type="entry name" value="Acetyltransf_7"/>
    <property type="match status" value="1"/>
</dbReference>
<sequence length="149" mass="16852">MGDRQAQLAAVLATLQLPVNVQVRAWTDADMPAIQELSDRHGWPTNHEPEEVRTSWRNAWPALVATRDDIVIGYVRGLTDEVTTLHITDLLVDPNQRGQGIGRLLLEVCYLLYPRTIINLIAEPEAIPFYKAIGYRDGSVSFIYHKGFR</sequence>
<dbReference type="SUPFAM" id="SSF55729">
    <property type="entry name" value="Acyl-CoA N-acyltransferases (Nat)"/>
    <property type="match status" value="1"/>
</dbReference>
<evidence type="ECO:0000256" key="1">
    <source>
        <dbReference type="ARBA" id="ARBA00022679"/>
    </source>
</evidence>
<reference evidence="4 5" key="1">
    <citation type="submission" date="2019-10" db="EMBL/GenBank/DDBJ databases">
        <title>Dictyobacter vulcani sp. nov., within the class Ktedonobacteria, isolated from soil of volcanic Mt. Zao.</title>
        <authorList>
            <person name="Zheng Y."/>
            <person name="Wang C.M."/>
            <person name="Sakai Y."/>
            <person name="Abe K."/>
            <person name="Yokota A."/>
            <person name="Yabe S."/>
        </authorList>
    </citation>
    <scope>NUCLEOTIDE SEQUENCE [LARGE SCALE GENOMIC DNA]</scope>
    <source>
        <strain evidence="4 5">W12</strain>
    </source>
</reference>
<evidence type="ECO:0000256" key="2">
    <source>
        <dbReference type="ARBA" id="ARBA00023315"/>
    </source>
</evidence>
<feature type="domain" description="N-acetyltransferase" evidence="3">
    <location>
        <begin position="21"/>
        <end position="149"/>
    </location>
</feature>
<dbReference type="GO" id="GO:0008080">
    <property type="term" value="F:N-acetyltransferase activity"/>
    <property type="evidence" value="ECO:0007669"/>
    <property type="project" value="InterPro"/>
</dbReference>
<dbReference type="AlphaFoldDB" id="A0A5J4KSG2"/>
<dbReference type="RefSeq" id="WP_151757849.1">
    <property type="nucleotide sequence ID" value="NZ_BKZW01000002.1"/>
</dbReference>
<proteinExistence type="predicted"/>